<comment type="subcellular location">
    <subcellularLocation>
        <location evidence="1">Membrane</location>
        <topology evidence="1">Single-pass membrane protein</topology>
    </subcellularLocation>
</comment>
<evidence type="ECO:0000256" key="9">
    <source>
        <dbReference type="PROSITE-ProRule" id="PRU00124"/>
    </source>
</evidence>
<comment type="caution">
    <text evidence="10">The sequence shown here is derived from an EMBL/GenBank/DDBJ whole genome shotgun (WGS) entry which is preliminary data.</text>
</comment>
<reference evidence="10" key="2">
    <citation type="journal article" date="2021" name="World Allergy Organ. J.">
        <title>Chromosome-level assembly of Dermatophagoides farinae genome and transcriptome reveals two novel allergens Der f 37 and Der f 39.</title>
        <authorList>
            <person name="Chen J."/>
            <person name="Cai Z."/>
            <person name="Fan D."/>
            <person name="Hu J."/>
            <person name="Hou Y."/>
            <person name="He Y."/>
            <person name="Zhang Z."/>
            <person name="Zhao Z."/>
            <person name="Gao P."/>
            <person name="Hu W."/>
            <person name="Sun J."/>
            <person name="Li J."/>
            <person name="Ji K."/>
        </authorList>
    </citation>
    <scope>NUCLEOTIDE SEQUENCE</scope>
    <source>
        <strain evidence="10">JKM2019</strain>
    </source>
</reference>
<sequence length="342" mass="39467">MTNMMTFAMSTIDTKNDNNISIIQHYDDSHLNDYSNTRFIKNRTKQDDSIINKMNIDSNSDDDGNSDETHSDELYVNLCELMRQQLKQRWQPNVKNDHNYYYLQHNQATLITTTEHFHRHSHNHFHSHHNHVHQQNSEQQHTKCNGVSDCPNGFDESIEMCGCMEHEFECNQTCIDSLLIRCDTKIDCQDGGDENNCETYVCPETHFKCNNHFCIPTENVCDFQDNCGDNSDEEACTHRACWFGEYKCDNGQCIQAYGVCNGQNDCIDGSDEKQCNPMDFVTCNQTGIRVHRSLWCDGQPDCSMFHEDELGFIVIFACPNHTFFAGIKNISDQSLFNSPVIQ</sequence>
<dbReference type="GO" id="GO:0005041">
    <property type="term" value="F:low-density lipoprotein particle receptor activity"/>
    <property type="evidence" value="ECO:0007669"/>
    <property type="project" value="TreeGrafter"/>
</dbReference>
<dbReference type="EMBL" id="SDOV01000009">
    <property type="protein sequence ID" value="KAH7636677.1"/>
    <property type="molecule type" value="Genomic_DNA"/>
</dbReference>
<keyword evidence="6 9" id="KW-1015">Disulfide bond</keyword>
<evidence type="ECO:0000256" key="6">
    <source>
        <dbReference type="ARBA" id="ARBA00023157"/>
    </source>
</evidence>
<feature type="disulfide bond" evidence="9">
    <location>
        <begin position="182"/>
        <end position="197"/>
    </location>
</feature>
<dbReference type="GO" id="GO:0005886">
    <property type="term" value="C:plasma membrane"/>
    <property type="evidence" value="ECO:0007669"/>
    <property type="project" value="TreeGrafter"/>
</dbReference>
<dbReference type="SMART" id="SM00192">
    <property type="entry name" value="LDLa"/>
    <property type="match status" value="4"/>
</dbReference>
<feature type="disulfide bond" evidence="9">
    <location>
        <begin position="221"/>
        <end position="236"/>
    </location>
</feature>
<evidence type="ECO:0000313" key="10">
    <source>
        <dbReference type="EMBL" id="KAH7636677.1"/>
    </source>
</evidence>
<feature type="disulfide bond" evidence="9">
    <location>
        <begin position="170"/>
        <end position="188"/>
    </location>
</feature>
<organism evidence="10">
    <name type="scientific">Dermatophagoides farinae</name>
    <name type="common">American house dust mite</name>
    <dbReference type="NCBI Taxonomy" id="6954"/>
    <lineage>
        <taxon>Eukaryota</taxon>
        <taxon>Metazoa</taxon>
        <taxon>Ecdysozoa</taxon>
        <taxon>Arthropoda</taxon>
        <taxon>Chelicerata</taxon>
        <taxon>Arachnida</taxon>
        <taxon>Acari</taxon>
        <taxon>Acariformes</taxon>
        <taxon>Sarcoptiformes</taxon>
        <taxon>Astigmata</taxon>
        <taxon>Psoroptidia</taxon>
        <taxon>Analgoidea</taxon>
        <taxon>Pyroglyphidae</taxon>
        <taxon>Dermatophagoidinae</taxon>
        <taxon>Dermatophagoides</taxon>
    </lineage>
</organism>
<keyword evidence="2" id="KW-0812">Transmembrane</keyword>
<dbReference type="PRINTS" id="PR00261">
    <property type="entry name" value="LDLRECEPTOR"/>
</dbReference>
<protein>
    <submittedName>
        <fullName evidence="10">G-protein coupled receptor</fullName>
    </submittedName>
</protein>
<reference evidence="10" key="1">
    <citation type="submission" date="2020-06" db="EMBL/GenBank/DDBJ databases">
        <authorList>
            <person name="Ji K."/>
            <person name="Li J."/>
        </authorList>
    </citation>
    <scope>NUCLEOTIDE SEQUENCE</scope>
    <source>
        <strain evidence="10">JKM2019</strain>
        <tissue evidence="10">Whole body</tissue>
    </source>
</reference>
<comment type="caution">
    <text evidence="9">Lacks conserved residue(s) required for the propagation of feature annotation.</text>
</comment>
<dbReference type="AlphaFoldDB" id="A0A9D4NRS8"/>
<evidence type="ECO:0000256" key="3">
    <source>
        <dbReference type="ARBA" id="ARBA00022737"/>
    </source>
</evidence>
<gene>
    <name evidence="10" type="ORF">HUG17_6883</name>
</gene>
<evidence type="ECO:0000256" key="7">
    <source>
        <dbReference type="ARBA" id="ARBA00023170"/>
    </source>
</evidence>
<keyword evidence="7 10" id="KW-0675">Receptor</keyword>
<evidence type="ECO:0000256" key="8">
    <source>
        <dbReference type="ARBA" id="ARBA00023180"/>
    </source>
</evidence>
<dbReference type="InterPro" id="IPR002172">
    <property type="entry name" value="LDrepeatLR_classA_rpt"/>
</dbReference>
<evidence type="ECO:0000256" key="4">
    <source>
        <dbReference type="ARBA" id="ARBA00022989"/>
    </source>
</evidence>
<keyword evidence="8" id="KW-0325">Glycoprotein</keyword>
<evidence type="ECO:0000256" key="1">
    <source>
        <dbReference type="ARBA" id="ARBA00004167"/>
    </source>
</evidence>
<feature type="disulfide bond" evidence="9">
    <location>
        <begin position="209"/>
        <end position="227"/>
    </location>
</feature>
<feature type="disulfide bond" evidence="9">
    <location>
        <begin position="241"/>
        <end position="253"/>
    </location>
</feature>
<dbReference type="GO" id="GO:0043235">
    <property type="term" value="C:receptor complex"/>
    <property type="evidence" value="ECO:0007669"/>
    <property type="project" value="TreeGrafter"/>
</dbReference>
<keyword evidence="4" id="KW-1133">Transmembrane helix</keyword>
<dbReference type="PROSITE" id="PS50068">
    <property type="entry name" value="LDLRA_2"/>
    <property type="match status" value="3"/>
</dbReference>
<proteinExistence type="predicted"/>
<dbReference type="Gene3D" id="4.10.400.10">
    <property type="entry name" value="Low-density Lipoprotein Receptor"/>
    <property type="match status" value="3"/>
</dbReference>
<dbReference type="InterPro" id="IPR036055">
    <property type="entry name" value="LDL_receptor-like_sf"/>
</dbReference>
<dbReference type="Pfam" id="PF00057">
    <property type="entry name" value="Ldl_recept_a"/>
    <property type="match status" value="2"/>
</dbReference>
<dbReference type="PANTHER" id="PTHR22722:SF5">
    <property type="entry name" value="LOW-DENSITY LIPOPROTEIN RECEPTOR-RELATED PROTEIN 1B"/>
    <property type="match status" value="1"/>
</dbReference>
<dbReference type="InterPro" id="IPR051221">
    <property type="entry name" value="LDLR-related"/>
</dbReference>
<dbReference type="Proteomes" id="UP000828236">
    <property type="component" value="Unassembled WGS sequence"/>
</dbReference>
<keyword evidence="3" id="KW-0677">Repeat</keyword>
<name>A0A9D4NRS8_DERFA</name>
<dbReference type="InterPro" id="IPR023415">
    <property type="entry name" value="LDLR_class-A_CS"/>
</dbReference>
<accession>A0A9D4NRS8</accession>
<dbReference type="SUPFAM" id="SSF57424">
    <property type="entry name" value="LDL receptor-like module"/>
    <property type="match status" value="3"/>
</dbReference>
<evidence type="ECO:0000256" key="2">
    <source>
        <dbReference type="ARBA" id="ARBA00022692"/>
    </source>
</evidence>
<dbReference type="PANTHER" id="PTHR22722">
    <property type="entry name" value="LOW-DENSITY LIPOPROTEIN RECEPTOR-RELATED PROTEIN 2-RELATED"/>
    <property type="match status" value="1"/>
</dbReference>
<feature type="disulfide bond" evidence="9">
    <location>
        <begin position="248"/>
        <end position="266"/>
    </location>
</feature>
<dbReference type="CDD" id="cd00112">
    <property type="entry name" value="LDLa"/>
    <property type="match status" value="3"/>
</dbReference>
<feature type="disulfide bond" evidence="9">
    <location>
        <begin position="202"/>
        <end position="214"/>
    </location>
</feature>
<feature type="disulfide bond" evidence="9">
    <location>
        <begin position="260"/>
        <end position="275"/>
    </location>
</feature>
<dbReference type="PROSITE" id="PS01209">
    <property type="entry name" value="LDLRA_1"/>
    <property type="match status" value="2"/>
</dbReference>
<evidence type="ECO:0000256" key="5">
    <source>
        <dbReference type="ARBA" id="ARBA00023136"/>
    </source>
</evidence>
<keyword evidence="5" id="KW-0472">Membrane</keyword>